<organism evidence="2 3">
    <name type="scientific">Hoeflea algicola</name>
    <dbReference type="NCBI Taxonomy" id="2983763"/>
    <lineage>
        <taxon>Bacteria</taxon>
        <taxon>Pseudomonadati</taxon>
        <taxon>Pseudomonadota</taxon>
        <taxon>Alphaproteobacteria</taxon>
        <taxon>Hyphomicrobiales</taxon>
        <taxon>Rhizobiaceae</taxon>
        <taxon>Hoeflea</taxon>
    </lineage>
</organism>
<dbReference type="Proteomes" id="UP001073227">
    <property type="component" value="Unassembled WGS sequence"/>
</dbReference>
<protein>
    <submittedName>
        <fullName evidence="2">Hemin uptake protein HemP</fullName>
    </submittedName>
</protein>
<evidence type="ECO:0000313" key="2">
    <source>
        <dbReference type="EMBL" id="MCY0149874.1"/>
    </source>
</evidence>
<dbReference type="InterPro" id="IPR019600">
    <property type="entry name" value="Hemin_uptake_protein_HemP"/>
</dbReference>
<accession>A0ABT3ZDK2</accession>
<reference evidence="2" key="1">
    <citation type="submission" date="2022-10" db="EMBL/GenBank/DDBJ databases">
        <title>Hoeflea sp. G2-23, isolated from marine algae.</title>
        <authorList>
            <person name="Kristyanto S."/>
            <person name="Kim J.M."/>
            <person name="Jeon C.O."/>
        </authorList>
    </citation>
    <scope>NUCLEOTIDE SEQUENCE</scope>
    <source>
        <strain evidence="2">G2-23</strain>
    </source>
</reference>
<dbReference type="Gene3D" id="2.10.70.10">
    <property type="entry name" value="Complement Module, domain 1"/>
    <property type="match status" value="1"/>
</dbReference>
<name>A0ABT3ZDK2_9HYPH</name>
<feature type="compositionally biased region" description="Polar residues" evidence="1">
    <location>
        <begin position="14"/>
        <end position="24"/>
    </location>
</feature>
<feature type="region of interest" description="Disordered" evidence="1">
    <location>
        <begin position="1"/>
        <end position="31"/>
    </location>
</feature>
<keyword evidence="3" id="KW-1185">Reference proteome</keyword>
<sequence>MRKTDSQSPPSPESDLSASPTPQSAMPEGDASAAVIASSALFGDRREISISHENLLYRLRITRQGKLILYK</sequence>
<comment type="caution">
    <text evidence="2">The sequence shown here is derived from an EMBL/GenBank/DDBJ whole genome shotgun (WGS) entry which is preliminary data.</text>
</comment>
<evidence type="ECO:0000313" key="3">
    <source>
        <dbReference type="Proteomes" id="UP001073227"/>
    </source>
</evidence>
<proteinExistence type="predicted"/>
<dbReference type="EMBL" id="JAOVZR010000001">
    <property type="protein sequence ID" value="MCY0149874.1"/>
    <property type="molecule type" value="Genomic_DNA"/>
</dbReference>
<evidence type="ECO:0000256" key="1">
    <source>
        <dbReference type="SAM" id="MobiDB-lite"/>
    </source>
</evidence>
<dbReference type="Pfam" id="PF10636">
    <property type="entry name" value="hemP"/>
    <property type="match status" value="1"/>
</dbReference>
<gene>
    <name evidence="2" type="ORF">OEG84_19760</name>
</gene>
<dbReference type="RefSeq" id="WP_267655311.1">
    <property type="nucleotide sequence ID" value="NZ_JAOVZR010000001.1"/>
</dbReference>